<organism evidence="1 2">
    <name type="scientific">Liquorilactobacillus oeni DSM 19972</name>
    <dbReference type="NCBI Taxonomy" id="1423777"/>
    <lineage>
        <taxon>Bacteria</taxon>
        <taxon>Bacillati</taxon>
        <taxon>Bacillota</taxon>
        <taxon>Bacilli</taxon>
        <taxon>Lactobacillales</taxon>
        <taxon>Lactobacillaceae</taxon>
        <taxon>Liquorilactobacillus</taxon>
    </lineage>
</organism>
<evidence type="ECO:0000313" key="2">
    <source>
        <dbReference type="Proteomes" id="UP000051686"/>
    </source>
</evidence>
<sequence>MIKTKTISAGSASNLDTQIAYFLNHQVSGSRVIDIKFSMTGDETTGEYCAMIIYK</sequence>
<reference evidence="1 2" key="1">
    <citation type="journal article" date="2015" name="Genome Announc.">
        <title>Expanding the biotechnology potential of lactobacilli through comparative genomics of 213 strains and associated genera.</title>
        <authorList>
            <person name="Sun Z."/>
            <person name="Harris H.M."/>
            <person name="McCann A."/>
            <person name="Guo C."/>
            <person name="Argimon S."/>
            <person name="Zhang W."/>
            <person name="Yang X."/>
            <person name="Jeffery I.B."/>
            <person name="Cooney J.C."/>
            <person name="Kagawa T.F."/>
            <person name="Liu W."/>
            <person name="Song Y."/>
            <person name="Salvetti E."/>
            <person name="Wrobel A."/>
            <person name="Rasinkangas P."/>
            <person name="Parkhill J."/>
            <person name="Rea M.C."/>
            <person name="O'Sullivan O."/>
            <person name="Ritari J."/>
            <person name="Douillard F.P."/>
            <person name="Paul Ross R."/>
            <person name="Yang R."/>
            <person name="Briner A.E."/>
            <person name="Felis G.E."/>
            <person name="de Vos W.M."/>
            <person name="Barrangou R."/>
            <person name="Klaenhammer T.R."/>
            <person name="Caufield P.W."/>
            <person name="Cui Y."/>
            <person name="Zhang H."/>
            <person name="O'Toole P.W."/>
        </authorList>
    </citation>
    <scope>NUCLEOTIDE SEQUENCE [LARGE SCALE GENOMIC DNA]</scope>
    <source>
        <strain evidence="1 2">DSM 19972</strain>
    </source>
</reference>
<dbReference type="STRING" id="1423777.FD46_GL000605"/>
<dbReference type="Pfam" id="PF10957">
    <property type="entry name" value="Spore_Cse60"/>
    <property type="match status" value="1"/>
</dbReference>
<dbReference type="OrthoDB" id="9965380at2"/>
<evidence type="ECO:0008006" key="3">
    <source>
        <dbReference type="Google" id="ProtNLM"/>
    </source>
</evidence>
<comment type="caution">
    <text evidence="1">The sequence shown here is derived from an EMBL/GenBank/DDBJ whole genome shotgun (WGS) entry which is preliminary data.</text>
</comment>
<protein>
    <recommendedName>
        <fullName evidence="3">Sporulation protein Cse60</fullName>
    </recommendedName>
</protein>
<dbReference type="PATRIC" id="fig|1423777.3.peg.624"/>
<evidence type="ECO:0000313" key="1">
    <source>
        <dbReference type="EMBL" id="KRL05846.1"/>
    </source>
</evidence>
<dbReference type="EMBL" id="AZEH01000020">
    <property type="protein sequence ID" value="KRL05846.1"/>
    <property type="molecule type" value="Genomic_DNA"/>
</dbReference>
<dbReference type="InterPro" id="IPR020296">
    <property type="entry name" value="Spore_Cse60"/>
</dbReference>
<keyword evidence="2" id="KW-1185">Reference proteome</keyword>
<dbReference type="AlphaFoldDB" id="A0A0R1MCW4"/>
<proteinExistence type="predicted"/>
<name>A0A0R1MCW4_9LACO</name>
<dbReference type="Proteomes" id="UP000051686">
    <property type="component" value="Unassembled WGS sequence"/>
</dbReference>
<gene>
    <name evidence="1" type="ORF">FD46_GL000605</name>
</gene>
<accession>A0A0R1MCW4</accession>
<dbReference type="RefSeq" id="WP_157047071.1">
    <property type="nucleotide sequence ID" value="NZ_AZEH01000020.1"/>
</dbReference>